<dbReference type="SUPFAM" id="SSF50156">
    <property type="entry name" value="PDZ domain-like"/>
    <property type="match status" value="1"/>
</dbReference>
<feature type="region of interest" description="Disordered" evidence="1">
    <location>
        <begin position="1089"/>
        <end position="1118"/>
    </location>
</feature>
<dbReference type="Pfam" id="PF17820">
    <property type="entry name" value="PDZ_6"/>
    <property type="match status" value="1"/>
</dbReference>
<feature type="compositionally biased region" description="Acidic residues" evidence="1">
    <location>
        <begin position="555"/>
        <end position="564"/>
    </location>
</feature>
<reference evidence="4 5" key="1">
    <citation type="journal article" date="2021" name="Elife">
        <title>Chloroplast acquisition without the gene transfer in kleptoplastic sea slugs, Plakobranchus ocellatus.</title>
        <authorList>
            <person name="Maeda T."/>
            <person name="Takahashi S."/>
            <person name="Yoshida T."/>
            <person name="Shimamura S."/>
            <person name="Takaki Y."/>
            <person name="Nagai Y."/>
            <person name="Toyoda A."/>
            <person name="Suzuki Y."/>
            <person name="Arimoto A."/>
            <person name="Ishii H."/>
            <person name="Satoh N."/>
            <person name="Nishiyama T."/>
            <person name="Hasebe M."/>
            <person name="Maruyama T."/>
            <person name="Minagawa J."/>
            <person name="Obokata J."/>
            <person name="Shigenobu S."/>
        </authorList>
    </citation>
    <scope>NUCLEOTIDE SEQUENCE [LARGE SCALE GENOMIC DNA]</scope>
</reference>
<dbReference type="Gene3D" id="2.30.42.10">
    <property type="match status" value="1"/>
</dbReference>
<comment type="caution">
    <text evidence="4">The sequence shown here is derived from an EMBL/GenBank/DDBJ whole genome shotgun (WGS) entry which is preliminary data.</text>
</comment>
<feature type="region of interest" description="Disordered" evidence="1">
    <location>
        <begin position="179"/>
        <end position="296"/>
    </location>
</feature>
<feature type="compositionally biased region" description="Basic and acidic residues" evidence="1">
    <location>
        <begin position="39"/>
        <end position="55"/>
    </location>
</feature>
<feature type="compositionally biased region" description="Low complexity" evidence="1">
    <location>
        <begin position="279"/>
        <end position="296"/>
    </location>
</feature>
<dbReference type="InterPro" id="IPR041489">
    <property type="entry name" value="PDZ_6"/>
</dbReference>
<dbReference type="Proteomes" id="UP000735302">
    <property type="component" value="Unassembled WGS sequence"/>
</dbReference>
<dbReference type="InterPro" id="IPR000219">
    <property type="entry name" value="DH_dom"/>
</dbReference>
<feature type="region of interest" description="Disordered" evidence="1">
    <location>
        <begin position="1131"/>
        <end position="1167"/>
    </location>
</feature>
<proteinExistence type="predicted"/>
<organism evidence="4 5">
    <name type="scientific">Plakobranchus ocellatus</name>
    <dbReference type="NCBI Taxonomy" id="259542"/>
    <lineage>
        <taxon>Eukaryota</taxon>
        <taxon>Metazoa</taxon>
        <taxon>Spiralia</taxon>
        <taxon>Lophotrochozoa</taxon>
        <taxon>Mollusca</taxon>
        <taxon>Gastropoda</taxon>
        <taxon>Heterobranchia</taxon>
        <taxon>Euthyneura</taxon>
        <taxon>Panpulmonata</taxon>
        <taxon>Sacoglossa</taxon>
        <taxon>Placobranchoidea</taxon>
        <taxon>Plakobranchidae</taxon>
        <taxon>Plakobranchus</taxon>
    </lineage>
</organism>
<dbReference type="Pfam" id="PF00621">
    <property type="entry name" value="RhoGEF"/>
    <property type="match status" value="1"/>
</dbReference>
<evidence type="ECO:0000259" key="2">
    <source>
        <dbReference type="PROSITE" id="PS50010"/>
    </source>
</evidence>
<dbReference type="InterPro" id="IPR011993">
    <property type="entry name" value="PH-like_dom_sf"/>
</dbReference>
<dbReference type="PROSITE" id="PS50106">
    <property type="entry name" value="PDZ"/>
    <property type="match status" value="1"/>
</dbReference>
<feature type="compositionally biased region" description="Basic and acidic residues" evidence="1">
    <location>
        <begin position="180"/>
        <end position="191"/>
    </location>
</feature>
<accession>A0AAV4DND8</accession>
<name>A0AAV4DND8_9GAST</name>
<dbReference type="SUPFAM" id="SSF50729">
    <property type="entry name" value="PH domain-like"/>
    <property type="match status" value="1"/>
</dbReference>
<dbReference type="Gene3D" id="2.30.29.30">
    <property type="entry name" value="Pleckstrin-homology domain (PH domain)/Phosphotyrosine-binding domain (PTB)"/>
    <property type="match status" value="1"/>
</dbReference>
<keyword evidence="5" id="KW-1185">Reference proteome</keyword>
<dbReference type="GO" id="GO:0005085">
    <property type="term" value="F:guanyl-nucleotide exchange factor activity"/>
    <property type="evidence" value="ECO:0007669"/>
    <property type="project" value="InterPro"/>
</dbReference>
<feature type="region of interest" description="Disordered" evidence="1">
    <location>
        <begin position="31"/>
        <end position="64"/>
    </location>
</feature>
<dbReference type="GO" id="GO:0005634">
    <property type="term" value="C:nucleus"/>
    <property type="evidence" value="ECO:0007669"/>
    <property type="project" value="TreeGrafter"/>
</dbReference>
<feature type="domain" description="PDZ" evidence="3">
    <location>
        <begin position="683"/>
        <end position="761"/>
    </location>
</feature>
<evidence type="ECO:0000259" key="3">
    <source>
        <dbReference type="PROSITE" id="PS50106"/>
    </source>
</evidence>
<evidence type="ECO:0000256" key="1">
    <source>
        <dbReference type="SAM" id="MobiDB-lite"/>
    </source>
</evidence>
<dbReference type="GO" id="GO:0005886">
    <property type="term" value="C:plasma membrane"/>
    <property type="evidence" value="ECO:0007669"/>
    <property type="project" value="TreeGrafter"/>
</dbReference>
<dbReference type="PANTHER" id="PTHR46848:SF1">
    <property type="entry name" value="REGULATOR OF G-PROTEIN SIGNALING 3"/>
    <property type="match status" value="1"/>
</dbReference>
<dbReference type="InterPro" id="IPR035899">
    <property type="entry name" value="DBL_dom_sf"/>
</dbReference>
<evidence type="ECO:0000313" key="5">
    <source>
        <dbReference type="Proteomes" id="UP000735302"/>
    </source>
</evidence>
<feature type="region of interest" description="Disordered" evidence="1">
    <location>
        <begin position="338"/>
        <end position="389"/>
    </location>
</feature>
<protein>
    <submittedName>
        <fullName evidence="4">Regulator of G-protein signaling 3</fullName>
    </submittedName>
</protein>
<feature type="compositionally biased region" description="Low complexity" evidence="1">
    <location>
        <begin position="1143"/>
        <end position="1153"/>
    </location>
</feature>
<feature type="region of interest" description="Disordered" evidence="1">
    <location>
        <begin position="546"/>
        <end position="578"/>
    </location>
</feature>
<dbReference type="PROSITE" id="PS50010">
    <property type="entry name" value="DH_2"/>
    <property type="match status" value="1"/>
</dbReference>
<feature type="compositionally biased region" description="Low complexity" evidence="1">
    <location>
        <begin position="244"/>
        <end position="266"/>
    </location>
</feature>
<feature type="compositionally biased region" description="Polar residues" evidence="1">
    <location>
        <begin position="401"/>
        <end position="416"/>
    </location>
</feature>
<dbReference type="Gene3D" id="1.20.900.10">
    <property type="entry name" value="Dbl homology (DH) domain"/>
    <property type="match status" value="1"/>
</dbReference>
<feature type="region of interest" description="Disordered" evidence="1">
    <location>
        <begin position="401"/>
        <end position="432"/>
    </location>
</feature>
<dbReference type="EMBL" id="BLXT01008064">
    <property type="protein sequence ID" value="GFO45578.1"/>
    <property type="molecule type" value="Genomic_DNA"/>
</dbReference>
<dbReference type="SMART" id="SM00228">
    <property type="entry name" value="PDZ"/>
    <property type="match status" value="1"/>
</dbReference>
<dbReference type="PANTHER" id="PTHR46848">
    <property type="entry name" value="REGULATOR OF G-PROTEIN SIGNALING 3"/>
    <property type="match status" value="1"/>
</dbReference>
<feature type="compositionally biased region" description="Polar residues" evidence="1">
    <location>
        <begin position="226"/>
        <end position="243"/>
    </location>
</feature>
<feature type="domain" description="DH" evidence="2">
    <location>
        <begin position="882"/>
        <end position="1079"/>
    </location>
</feature>
<gene>
    <name evidence="4" type="ORF">PoB_007208300</name>
</gene>
<dbReference type="SUPFAM" id="SSF48065">
    <property type="entry name" value="DBL homology domain (DH-domain)"/>
    <property type="match status" value="1"/>
</dbReference>
<dbReference type="InterPro" id="IPR001478">
    <property type="entry name" value="PDZ"/>
</dbReference>
<feature type="compositionally biased region" description="Polar residues" evidence="1">
    <location>
        <begin position="1089"/>
        <end position="1104"/>
    </location>
</feature>
<sequence>MRVLTCLSENVSMVYDSPPRSKRWTDRLRFKQRKRKRGTVKDITSESGAESRRPFDQPACNKGDGSRLYCSRADIENKENEDPSAVQGFVREQNVSQNVRLAIPGCENPTRLGSSTLSSTFSSSSSSYFIPRRIHHPPLPPIPSEGDNLDTSIYVKELNNTQDEAVDSDYLPLSEVLSPLREDTSMDDKVTSPESTDISVGTYEILPQPALRTSESGNVLDRPTPKFSQTLQNVQNQNGSSTQPTPSRRLYSPSSSRKGPASSTASNKYSARGRSCQPVTSYRGSSSCSVGSSTSSVISTGQGFNKAFLRGVGSLVSQIPNPSTGSLQPEYHLPYDSEERVPPIYHPHMTPPSPCRTSVPRDDLGRNSPCGASETSDRPSPSGACSLGILSPANSSGSIFVSSMSENSSPSLTSMIAQRGGVNGSGGGAEYSLDADDEEEITQDDMTQVTQETTQEELTQWSSQEVTPWDLPGITQMEEQEDLQEIPSEQPGHLQNDHPVEALPTAVWEEPRYVNVCQQLVYSHDMEESDAMLRYSSARVNGFKQHVVSNPDPYDTVEEEDEEGLNNPQQAKALSSGERGEDYVDVDADVPFGGGVDVCSTGNNGYVNICPSSSASEFLGCMSFGVQHLLKKDLNGWYYLLTEEVGRKKHLQAHSRPKPVLPAASYKNIPEINTAVEGQERIMITVPRGKNGFGFSFVDELPPRVGRVDRASPAEQAGIKKGDAVIRINGKNVSRSTCEGVARMVKKLSPQSLTLELQRDHIIAAATTTEVTATGTTTVPALSGKRGVGTSTDHLYESIREGADNSRRSEYYREGPAVRNHPKDVEFMTDDDDDDNGAGFAYPRHGIPTNPSVTSTPRPVGSYGHMHQVAIETPGIVRNPTFKQENIHRLMSLELNYIDFMHYGIERYSRPLRHCIVTAHQHRTIFQNVEKVVTISEFHIKQMQDNTSSVNSDTDDSQSSEASLFPNSVALIYYSKIHMFCQAYEDYAYGLMRSNTMLRELRKNKEFIHFLKEPGTEEGQTFGHPSISAFINRPVQHIQELHNVLSDIFSSTPLTSPDFHTLQQVVVKLSHSVANIAGLSSAGRVQSMDSLTSSAGGSSTYSQHSHSKGAASGRSQHSQVYMSGATVGRSAIGSHSTSSGKGSMASLASSCSSSERDPLLTQQQQQQPVFQVPSAMANKDVLRIQDCLAFAPNVKSFQLCQEDRHLIFQGDIYHRNLQQQQEGNSIGSNSSSSSSRGAGSWGKSQLLLFSDLLLLVEEMPNENGGTENSLRQLYVTQDPIAVQDIMGIEVHRKYASEFILHVCPSGSHMIPTVFRAPSAQDKFVWTSLLEQRVLAVKGSRLQHYGSTRDISSVKTSVIL</sequence>
<dbReference type="InterPro" id="IPR036034">
    <property type="entry name" value="PDZ_sf"/>
</dbReference>
<evidence type="ECO:0000313" key="4">
    <source>
        <dbReference type="EMBL" id="GFO45578.1"/>
    </source>
</evidence>